<dbReference type="SUPFAM" id="SSF51905">
    <property type="entry name" value="FAD/NAD(P)-binding domain"/>
    <property type="match status" value="1"/>
</dbReference>
<dbReference type="Proteomes" id="UP000194000">
    <property type="component" value="Unassembled WGS sequence"/>
</dbReference>
<evidence type="ECO:0000256" key="4">
    <source>
        <dbReference type="ARBA" id="ARBA00013076"/>
    </source>
</evidence>
<dbReference type="PANTHER" id="PTHR42802:SF1">
    <property type="entry name" value="L-ORNITHINE N(5)-MONOOXYGENASE"/>
    <property type="match status" value="1"/>
</dbReference>
<dbReference type="InterPro" id="IPR012349">
    <property type="entry name" value="Split_barrel_FMN-bd"/>
</dbReference>
<evidence type="ECO:0000256" key="15">
    <source>
        <dbReference type="ARBA" id="ARBA00048407"/>
    </source>
</evidence>
<evidence type="ECO:0000256" key="14">
    <source>
        <dbReference type="ARBA" id="ARBA00032738"/>
    </source>
</evidence>
<keyword evidence="18" id="KW-1185">Reference proteome</keyword>
<comment type="pathway">
    <text evidence="2">Siderophore biosynthesis; mycobactin biosynthesis.</text>
</comment>
<dbReference type="AlphaFoldDB" id="A0A1X1V0P9"/>
<evidence type="ECO:0000256" key="3">
    <source>
        <dbReference type="ARBA" id="ARBA00007588"/>
    </source>
</evidence>
<evidence type="ECO:0000256" key="7">
    <source>
        <dbReference type="ARBA" id="ARBA00022827"/>
    </source>
</evidence>
<protein>
    <recommendedName>
        <fullName evidence="5">L-lysine N6-monooxygenase MbtG</fullName>
        <ecNumber evidence="4">1.14.13.59</ecNumber>
    </recommendedName>
    <alternativeName>
        <fullName evidence="14">Lysine 6-N-hydroxylase</fullName>
    </alternativeName>
    <alternativeName>
        <fullName evidence="13">Lysine N6-hydroxylase</fullName>
    </alternativeName>
    <alternativeName>
        <fullName evidence="11">Lysine-N-oxygenase</fullName>
    </alternativeName>
    <alternativeName>
        <fullName evidence="12">Mycobactin synthase protein G</fullName>
    </alternativeName>
</protein>
<evidence type="ECO:0000256" key="8">
    <source>
        <dbReference type="ARBA" id="ARBA00022857"/>
    </source>
</evidence>
<dbReference type="InterPro" id="IPR025700">
    <property type="entry name" value="Lys/Orn_oxygenase"/>
</dbReference>
<dbReference type="Gene3D" id="3.50.50.60">
    <property type="entry name" value="FAD/NAD(P)-binding domain"/>
    <property type="match status" value="1"/>
</dbReference>
<feature type="region of interest" description="Disordered" evidence="16">
    <location>
        <begin position="466"/>
        <end position="491"/>
    </location>
</feature>
<evidence type="ECO:0000256" key="5">
    <source>
        <dbReference type="ARBA" id="ARBA00016406"/>
    </source>
</evidence>
<dbReference type="SUPFAM" id="SSF50475">
    <property type="entry name" value="FMN-binding split barrel"/>
    <property type="match status" value="1"/>
</dbReference>
<proteinExistence type="inferred from homology"/>
<dbReference type="GO" id="GO:0006879">
    <property type="term" value="P:intracellular iron ion homeostasis"/>
    <property type="evidence" value="ECO:0007669"/>
    <property type="project" value="TreeGrafter"/>
</dbReference>
<keyword evidence="6" id="KW-0285">Flavoprotein</keyword>
<dbReference type="GO" id="GO:0047091">
    <property type="term" value="F:L-lysine 6-monooxygenase (NADPH) activity"/>
    <property type="evidence" value="ECO:0007669"/>
    <property type="project" value="UniProtKB-EC"/>
</dbReference>
<keyword evidence="9" id="KW-0560">Oxidoreductase</keyword>
<comment type="catalytic activity">
    <reaction evidence="15">
        <text>L-lysine + NADPH + O2 = N(6)-hydroxy-L-lysine + NADP(+) + H2O</text>
        <dbReference type="Rhea" id="RHEA:23228"/>
        <dbReference type="ChEBI" id="CHEBI:15377"/>
        <dbReference type="ChEBI" id="CHEBI:15379"/>
        <dbReference type="ChEBI" id="CHEBI:32551"/>
        <dbReference type="ChEBI" id="CHEBI:57783"/>
        <dbReference type="ChEBI" id="CHEBI:57820"/>
        <dbReference type="ChEBI" id="CHEBI:58349"/>
        <dbReference type="EC" id="1.14.13.59"/>
    </reaction>
</comment>
<evidence type="ECO:0000256" key="10">
    <source>
        <dbReference type="ARBA" id="ARBA00023033"/>
    </source>
</evidence>
<keyword evidence="8" id="KW-0521">NADP</keyword>
<evidence type="ECO:0000256" key="1">
    <source>
        <dbReference type="ARBA" id="ARBA00001974"/>
    </source>
</evidence>
<evidence type="ECO:0000256" key="9">
    <source>
        <dbReference type="ARBA" id="ARBA00023002"/>
    </source>
</evidence>
<comment type="cofactor">
    <cofactor evidence="1">
        <name>FAD</name>
        <dbReference type="ChEBI" id="CHEBI:57692"/>
    </cofactor>
</comment>
<evidence type="ECO:0000313" key="17">
    <source>
        <dbReference type="EMBL" id="ORV62655.1"/>
    </source>
</evidence>
<dbReference type="EC" id="1.14.13.59" evidence="4"/>
<name>A0A1X1V0P9_9MYCO</name>
<dbReference type="PANTHER" id="PTHR42802">
    <property type="entry name" value="MONOOXYGENASE"/>
    <property type="match status" value="1"/>
</dbReference>
<comment type="similarity">
    <text evidence="3">Belongs to the lysine N(6)-hydroxylase/L-ornithine N(5)-oxygenase family.</text>
</comment>
<dbReference type="Gene3D" id="2.30.110.10">
    <property type="entry name" value="Electron Transport, Fmn-binding Protein, Chain A"/>
    <property type="match status" value="1"/>
</dbReference>
<sequence length="491" mass="54808">MLHSSAFLPNFTNRFNDPQKAYRFAVVGNGQSAAEIVEYLLKHYPRATIELFISDHTLRSTDHSPFINEHFFSTNAAEFYDYPPAKRAALRNELRLTNYGVVDADLLDKLYQTAYLDEVRGHRRLLLHCESRVSRVEEVDGRVIATFEDRFSGEVTEFHFDGAVLATGYERVLDSEIFRKVLPHVLRDESGAISLSRSCRVNTTNALTARLFLQGFGEASFGIGDTLLSLLPFRAQAIAQDIATSPRSASTNGHRPIRSDYPPKRYLETDPDRLRAVIERYRFATLVSAQGVDEPMVTQLPLTLDTSRGSLGVLFGHMDAANPHTELLDGRRVFVLFHGPNGYISPHVYESTQLPTWNSISVEVRGRARILRDKDAVVNGLRGIAAAADPSPGGFRLSREAAGDEELFPFLVGFEIEIDEMRGRFKLSQERDDRDRWHAARALANGMECEDRDLISSVVGLPLGLDTDPIPVPRTSRAQGPDGSGTTCQRA</sequence>
<accession>A0A1X1V0P9</accession>
<evidence type="ECO:0000256" key="16">
    <source>
        <dbReference type="SAM" id="MobiDB-lite"/>
    </source>
</evidence>
<dbReference type="InterPro" id="IPR007396">
    <property type="entry name" value="TR_PAI2-type"/>
</dbReference>
<comment type="caution">
    <text evidence="17">The sequence shown here is derived from an EMBL/GenBank/DDBJ whole genome shotgun (WGS) entry which is preliminary data.</text>
</comment>
<gene>
    <name evidence="17" type="ORF">AWC06_10440</name>
</gene>
<evidence type="ECO:0000256" key="6">
    <source>
        <dbReference type="ARBA" id="ARBA00022630"/>
    </source>
</evidence>
<feature type="region of interest" description="Disordered" evidence="16">
    <location>
        <begin position="244"/>
        <end position="265"/>
    </location>
</feature>
<dbReference type="InterPro" id="IPR036188">
    <property type="entry name" value="FAD/NAD-bd_sf"/>
</dbReference>
<keyword evidence="10" id="KW-0503">Monooxygenase</keyword>
<evidence type="ECO:0000313" key="18">
    <source>
        <dbReference type="Proteomes" id="UP000194000"/>
    </source>
</evidence>
<dbReference type="EMBL" id="LQOW01000008">
    <property type="protein sequence ID" value="ORV62655.1"/>
    <property type="molecule type" value="Genomic_DNA"/>
</dbReference>
<dbReference type="Pfam" id="PF04299">
    <property type="entry name" value="FMN_bind_2"/>
    <property type="match status" value="1"/>
</dbReference>
<evidence type="ECO:0000256" key="11">
    <source>
        <dbReference type="ARBA" id="ARBA00029939"/>
    </source>
</evidence>
<evidence type="ECO:0000256" key="12">
    <source>
        <dbReference type="ARBA" id="ARBA00031158"/>
    </source>
</evidence>
<keyword evidence="7" id="KW-0274">FAD</keyword>
<evidence type="ECO:0000256" key="13">
    <source>
        <dbReference type="ARBA" id="ARBA00032493"/>
    </source>
</evidence>
<feature type="compositionally biased region" description="Polar residues" evidence="16">
    <location>
        <begin position="244"/>
        <end position="253"/>
    </location>
</feature>
<evidence type="ECO:0000256" key="2">
    <source>
        <dbReference type="ARBA" id="ARBA00005102"/>
    </source>
</evidence>
<organism evidence="17 18">
    <name type="scientific">Mycobacterium fragae</name>
    <dbReference type="NCBI Taxonomy" id="1260918"/>
    <lineage>
        <taxon>Bacteria</taxon>
        <taxon>Bacillati</taxon>
        <taxon>Actinomycetota</taxon>
        <taxon>Actinomycetes</taxon>
        <taxon>Mycobacteriales</taxon>
        <taxon>Mycobacteriaceae</taxon>
        <taxon>Mycobacterium</taxon>
    </lineage>
</organism>
<dbReference type="STRING" id="1260918.AWC06_10440"/>
<dbReference type="Pfam" id="PF13434">
    <property type="entry name" value="Lys_Orn_oxgnase"/>
    <property type="match status" value="1"/>
</dbReference>
<reference evidence="17 18" key="1">
    <citation type="submission" date="2016-01" db="EMBL/GenBank/DDBJ databases">
        <title>The new phylogeny of the genus Mycobacterium.</title>
        <authorList>
            <person name="Tarcisio F."/>
            <person name="Conor M."/>
            <person name="Antonella G."/>
            <person name="Elisabetta G."/>
            <person name="Giulia F.S."/>
            <person name="Sara T."/>
            <person name="Anna F."/>
            <person name="Clotilde B."/>
            <person name="Roberto B."/>
            <person name="Veronica D.S."/>
            <person name="Fabio R."/>
            <person name="Monica P."/>
            <person name="Olivier J."/>
            <person name="Enrico T."/>
            <person name="Nicola S."/>
        </authorList>
    </citation>
    <scope>NUCLEOTIDE SEQUENCE [LARGE SCALE GENOMIC DNA]</scope>
    <source>
        <strain evidence="17 18">DSM 45731</strain>
    </source>
</reference>